<reference evidence="4 5" key="1">
    <citation type="journal article" date="2013" name="Genome Biol.">
        <title>Genome of Acanthamoeba castellanii highlights extensive lateral gene transfer and early evolution of tyrosine kinase signaling.</title>
        <authorList>
            <person name="Clarke M."/>
            <person name="Lohan A.J."/>
            <person name="Liu B."/>
            <person name="Lagkouvardos I."/>
            <person name="Roy S."/>
            <person name="Zafar N."/>
            <person name="Bertelli C."/>
            <person name="Schilde C."/>
            <person name="Kianianmomeni A."/>
            <person name="Burglin T.R."/>
            <person name="Frech C."/>
            <person name="Turcotte B."/>
            <person name="Kopec K.O."/>
            <person name="Synnott J.M."/>
            <person name="Choo C."/>
            <person name="Paponov I."/>
            <person name="Finkler A."/>
            <person name="Soon Heng Tan C."/>
            <person name="Hutchins A.P."/>
            <person name="Weinmeier T."/>
            <person name="Rattei T."/>
            <person name="Chu J.S."/>
            <person name="Gimenez G."/>
            <person name="Irimia M."/>
            <person name="Rigden D.J."/>
            <person name="Fitzpatrick D.A."/>
            <person name="Lorenzo-Morales J."/>
            <person name="Bateman A."/>
            <person name="Chiu C.H."/>
            <person name="Tang P."/>
            <person name="Hegemann P."/>
            <person name="Fromm H."/>
            <person name="Raoult D."/>
            <person name="Greub G."/>
            <person name="Miranda-Saavedra D."/>
            <person name="Chen N."/>
            <person name="Nash P."/>
            <person name="Ginger M.L."/>
            <person name="Horn M."/>
            <person name="Schaap P."/>
            <person name="Caler L."/>
            <person name="Loftus B."/>
        </authorList>
    </citation>
    <scope>NUCLEOTIDE SEQUENCE [LARGE SCALE GENOMIC DNA]</scope>
    <source>
        <strain evidence="4 5">Neff</strain>
    </source>
</reference>
<keyword evidence="5" id="KW-1185">Reference proteome</keyword>
<dbReference type="SMART" id="SM00174">
    <property type="entry name" value="RHO"/>
    <property type="match status" value="1"/>
</dbReference>
<dbReference type="PANTHER" id="PTHR24072">
    <property type="entry name" value="RHO FAMILY GTPASE"/>
    <property type="match status" value="1"/>
</dbReference>
<dbReference type="RefSeq" id="XP_004334642.1">
    <property type="nucleotide sequence ID" value="XM_004334594.1"/>
</dbReference>
<evidence type="ECO:0000256" key="3">
    <source>
        <dbReference type="SAM" id="MobiDB-lite"/>
    </source>
</evidence>
<dbReference type="InterPro" id="IPR003578">
    <property type="entry name" value="Small_GTPase_Rho"/>
</dbReference>
<accession>L8GIH3</accession>
<dbReference type="GO" id="GO:0005525">
    <property type="term" value="F:GTP binding"/>
    <property type="evidence" value="ECO:0007669"/>
    <property type="project" value="UniProtKB-KW"/>
</dbReference>
<dbReference type="FunFam" id="3.40.50.300:FF:000118">
    <property type="entry name" value="Rho-related GTP-binding protein RhoG"/>
    <property type="match status" value="1"/>
</dbReference>
<name>L8GIH3_ACACF</name>
<sequence length="198" mass="21879">MAMQNVKCVVVGDGAVGKTSLLISYTENRFPVDYVPTVFDNFTTGVEVDGKLINFALWDTAGQEEYARLRALSYPETDVFLLCFSVVSPASFDNIKTKWYPEISHHCPGAKCILVGTKIDLREDKATMESLKGEKAPTPDMGKKMAEDIGAEAYFECSALTQEGLKRVFEEAIRAVIGRPDKPSGPAKPKKEKKCLLF</sequence>
<dbReference type="PROSITE" id="PS51421">
    <property type="entry name" value="RAS"/>
    <property type="match status" value="1"/>
</dbReference>
<keyword evidence="2" id="KW-0342">GTP-binding</keyword>
<dbReference type="InterPro" id="IPR001806">
    <property type="entry name" value="Small_GTPase"/>
</dbReference>
<dbReference type="PRINTS" id="PR00449">
    <property type="entry name" value="RASTRNSFRMNG"/>
</dbReference>
<protein>
    <submittedName>
        <fullName evidence="4">Ras family GTPase</fullName>
    </submittedName>
</protein>
<dbReference type="NCBIfam" id="TIGR00231">
    <property type="entry name" value="small_GTP"/>
    <property type="match status" value="1"/>
</dbReference>
<proteinExistence type="predicted"/>
<evidence type="ECO:0000256" key="2">
    <source>
        <dbReference type="ARBA" id="ARBA00023134"/>
    </source>
</evidence>
<feature type="compositionally biased region" description="Basic residues" evidence="3">
    <location>
        <begin position="188"/>
        <end position="198"/>
    </location>
</feature>
<dbReference type="AlphaFoldDB" id="L8GIH3"/>
<dbReference type="Proteomes" id="UP000011083">
    <property type="component" value="Unassembled WGS sequence"/>
</dbReference>
<gene>
    <name evidence="4" type="ORF">ACA1_091390</name>
</gene>
<dbReference type="PROSITE" id="PS51420">
    <property type="entry name" value="RHO"/>
    <property type="match status" value="1"/>
</dbReference>
<dbReference type="SMART" id="SM00175">
    <property type="entry name" value="RAB"/>
    <property type="match status" value="1"/>
</dbReference>
<dbReference type="GO" id="GO:0007264">
    <property type="term" value="P:small GTPase-mediated signal transduction"/>
    <property type="evidence" value="ECO:0007669"/>
    <property type="project" value="InterPro"/>
</dbReference>
<dbReference type="VEuPathDB" id="AmoebaDB:ACA1_091390"/>
<dbReference type="OMA" id="ECSAKDK"/>
<dbReference type="GO" id="GO:0003924">
    <property type="term" value="F:GTPase activity"/>
    <property type="evidence" value="ECO:0007669"/>
    <property type="project" value="InterPro"/>
</dbReference>
<evidence type="ECO:0000313" key="4">
    <source>
        <dbReference type="EMBL" id="ELR12629.1"/>
    </source>
</evidence>
<evidence type="ECO:0000313" key="5">
    <source>
        <dbReference type="Proteomes" id="UP000011083"/>
    </source>
</evidence>
<dbReference type="OrthoDB" id="8830751at2759"/>
<dbReference type="InterPro" id="IPR027417">
    <property type="entry name" value="P-loop_NTPase"/>
</dbReference>
<dbReference type="PROSITE" id="PS51419">
    <property type="entry name" value="RAB"/>
    <property type="match status" value="1"/>
</dbReference>
<feature type="region of interest" description="Disordered" evidence="3">
    <location>
        <begin position="178"/>
        <end position="198"/>
    </location>
</feature>
<dbReference type="KEGG" id="acan:ACA1_091390"/>
<dbReference type="InterPro" id="IPR005225">
    <property type="entry name" value="Small_GTP-bd"/>
</dbReference>
<dbReference type="GeneID" id="14913551"/>
<dbReference type="SUPFAM" id="SSF52540">
    <property type="entry name" value="P-loop containing nucleoside triphosphate hydrolases"/>
    <property type="match status" value="1"/>
</dbReference>
<organism evidence="4 5">
    <name type="scientific">Acanthamoeba castellanii (strain ATCC 30010 / Neff)</name>
    <dbReference type="NCBI Taxonomy" id="1257118"/>
    <lineage>
        <taxon>Eukaryota</taxon>
        <taxon>Amoebozoa</taxon>
        <taxon>Discosea</taxon>
        <taxon>Longamoebia</taxon>
        <taxon>Centramoebida</taxon>
        <taxon>Acanthamoebidae</taxon>
        <taxon>Acanthamoeba</taxon>
    </lineage>
</organism>
<dbReference type="EMBL" id="KB008103">
    <property type="protein sequence ID" value="ELR12629.1"/>
    <property type="molecule type" value="Genomic_DNA"/>
</dbReference>
<dbReference type="Gene3D" id="3.40.50.300">
    <property type="entry name" value="P-loop containing nucleotide triphosphate hydrolases"/>
    <property type="match status" value="1"/>
</dbReference>
<evidence type="ECO:0000256" key="1">
    <source>
        <dbReference type="ARBA" id="ARBA00022741"/>
    </source>
</evidence>
<dbReference type="CDD" id="cd00157">
    <property type="entry name" value="Rho"/>
    <property type="match status" value="1"/>
</dbReference>
<dbReference type="Pfam" id="PF00071">
    <property type="entry name" value="Ras"/>
    <property type="match status" value="1"/>
</dbReference>
<keyword evidence="1" id="KW-0547">Nucleotide-binding</keyword>
<dbReference type="SMART" id="SM00173">
    <property type="entry name" value="RAS"/>
    <property type="match status" value="1"/>
</dbReference>
<dbReference type="STRING" id="1257118.L8GIH3"/>